<feature type="transmembrane region" description="Helical" evidence="4">
    <location>
        <begin position="96"/>
        <end position="118"/>
    </location>
</feature>
<feature type="transmembrane region" description="Helical" evidence="4">
    <location>
        <begin position="161"/>
        <end position="181"/>
    </location>
</feature>
<sequence length="411" mass="43561">MKTLSTISSLLLSTALVLIGQGMAITLAPLRALNNGLTDSLIGLSASAYYLGFIVGCLYIPTLIKRVGHIRCFSVLIAVVICMTLLLDLFDGWQLWIILRFSVGAAVCGLYTVIESWLNSQSTDDSRGRILSVYTCITLSAMTAGQLLINVGPIESSTPFTLTVIFLALAIIPIGLTRKIAPTPVEVTSFRLSALYQRSHSAFAGAILSGVVVGSFWSLGAVFSRYYSQSTVDITWFMTTAIAGGALLQYPIGWLSDRVDRRFVIIGLCAGGAMSASAVALSTAAWWHLIAVFLFGASVMPIYAISLATAADVCGDCDFVEVGSSILMLNALGSFVAPLIVGPLMSNLSATMLFWSAAALCTVFGLYLAVQLKDSRAVSVEDQATFSAAVPDVAPASFDLDPRGLDVLATE</sequence>
<dbReference type="PANTHER" id="PTHR23521:SF3">
    <property type="entry name" value="MFS TRANSPORTER"/>
    <property type="match status" value="1"/>
</dbReference>
<dbReference type="SUPFAM" id="SSF103473">
    <property type="entry name" value="MFS general substrate transporter"/>
    <property type="match status" value="1"/>
</dbReference>
<dbReference type="eggNOG" id="COG2814">
    <property type="taxonomic scope" value="Bacteria"/>
</dbReference>
<feature type="transmembrane region" description="Helical" evidence="4">
    <location>
        <begin position="130"/>
        <end position="149"/>
    </location>
</feature>
<keyword evidence="2 4" id="KW-1133">Transmembrane helix</keyword>
<evidence type="ECO:0000313" key="5">
    <source>
        <dbReference type="EMBL" id="EAW30228.1"/>
    </source>
</evidence>
<gene>
    <name evidence="5" type="ORF">GP2143_01755</name>
</gene>
<dbReference type="AlphaFoldDB" id="A0YFX8"/>
<dbReference type="GO" id="GO:0022857">
    <property type="term" value="F:transmembrane transporter activity"/>
    <property type="evidence" value="ECO:0007669"/>
    <property type="project" value="InterPro"/>
</dbReference>
<keyword evidence="6" id="KW-1185">Reference proteome</keyword>
<dbReference type="PANTHER" id="PTHR23521">
    <property type="entry name" value="TRANSPORTER MFS SUPERFAMILY"/>
    <property type="match status" value="1"/>
</dbReference>
<proteinExistence type="predicted"/>
<dbReference type="GO" id="GO:0005886">
    <property type="term" value="C:plasma membrane"/>
    <property type="evidence" value="ECO:0007669"/>
    <property type="project" value="TreeGrafter"/>
</dbReference>
<feature type="transmembrane region" description="Helical" evidence="4">
    <location>
        <begin position="326"/>
        <end position="346"/>
    </location>
</feature>
<feature type="transmembrane region" description="Helical" evidence="4">
    <location>
        <begin position="264"/>
        <end position="287"/>
    </location>
</feature>
<evidence type="ECO:0000256" key="4">
    <source>
        <dbReference type="SAM" id="Phobius"/>
    </source>
</evidence>
<dbReference type="OrthoDB" id="9810614at2"/>
<reference evidence="5 6" key="1">
    <citation type="journal article" date="2010" name="J. Bacteriol.">
        <title>Genome sequence of the oligotrophic marine Gammaproteobacterium HTCC2143, isolated from the Oregon Coast.</title>
        <authorList>
            <person name="Oh H.M."/>
            <person name="Kang I."/>
            <person name="Ferriera S."/>
            <person name="Giovannoni S.J."/>
            <person name="Cho J.C."/>
        </authorList>
    </citation>
    <scope>NUCLEOTIDE SEQUENCE [LARGE SCALE GENOMIC DNA]</scope>
    <source>
        <strain evidence="5 6">HTCC2143</strain>
    </source>
</reference>
<accession>A0YFX8</accession>
<evidence type="ECO:0000256" key="2">
    <source>
        <dbReference type="ARBA" id="ARBA00022989"/>
    </source>
</evidence>
<feature type="transmembrane region" description="Helical" evidence="4">
    <location>
        <begin position="72"/>
        <end position="90"/>
    </location>
</feature>
<dbReference type="EMBL" id="AAVT01000009">
    <property type="protein sequence ID" value="EAW30228.1"/>
    <property type="molecule type" value="Genomic_DNA"/>
</dbReference>
<feature type="transmembrane region" description="Helical" evidence="4">
    <location>
        <begin position="40"/>
        <end position="60"/>
    </location>
</feature>
<feature type="transmembrane region" description="Helical" evidence="4">
    <location>
        <begin position="293"/>
        <end position="314"/>
    </location>
</feature>
<dbReference type="Pfam" id="PF07690">
    <property type="entry name" value="MFS_1"/>
    <property type="match status" value="1"/>
</dbReference>
<name>A0YFX8_9GAMM</name>
<protein>
    <submittedName>
        <fullName evidence="5">Major facilitator family transporter</fullName>
    </submittedName>
</protein>
<dbReference type="Proteomes" id="UP000004931">
    <property type="component" value="Unassembled WGS sequence"/>
</dbReference>
<keyword evidence="1 4" id="KW-0812">Transmembrane</keyword>
<dbReference type="InterPro" id="IPR011701">
    <property type="entry name" value="MFS"/>
</dbReference>
<dbReference type="InterPro" id="IPR047200">
    <property type="entry name" value="MFS_YcaD-like"/>
</dbReference>
<feature type="transmembrane region" description="Helical" evidence="4">
    <location>
        <begin position="352"/>
        <end position="370"/>
    </location>
</feature>
<feature type="transmembrane region" description="Helical" evidence="4">
    <location>
        <begin position="234"/>
        <end position="252"/>
    </location>
</feature>
<dbReference type="STRING" id="247633.GP2143_01755"/>
<dbReference type="InterPro" id="IPR036259">
    <property type="entry name" value="MFS_trans_sf"/>
</dbReference>
<organism evidence="5 6">
    <name type="scientific">marine gamma proteobacterium HTCC2143</name>
    <dbReference type="NCBI Taxonomy" id="247633"/>
    <lineage>
        <taxon>Bacteria</taxon>
        <taxon>Pseudomonadati</taxon>
        <taxon>Pseudomonadota</taxon>
        <taxon>Gammaproteobacteria</taxon>
        <taxon>Cellvibrionales</taxon>
        <taxon>Spongiibacteraceae</taxon>
        <taxon>BD1-7 clade</taxon>
    </lineage>
</organism>
<keyword evidence="3 4" id="KW-0472">Membrane</keyword>
<comment type="caution">
    <text evidence="5">The sequence shown here is derived from an EMBL/GenBank/DDBJ whole genome shotgun (WGS) entry which is preliminary data.</text>
</comment>
<feature type="transmembrane region" description="Helical" evidence="4">
    <location>
        <begin position="202"/>
        <end position="222"/>
    </location>
</feature>
<dbReference type="Gene3D" id="1.20.1250.20">
    <property type="entry name" value="MFS general substrate transporter like domains"/>
    <property type="match status" value="2"/>
</dbReference>
<dbReference type="CDD" id="cd17477">
    <property type="entry name" value="MFS_YcaD_like"/>
    <property type="match status" value="1"/>
</dbReference>
<evidence type="ECO:0000313" key="6">
    <source>
        <dbReference type="Proteomes" id="UP000004931"/>
    </source>
</evidence>
<evidence type="ECO:0000256" key="3">
    <source>
        <dbReference type="ARBA" id="ARBA00023136"/>
    </source>
</evidence>
<evidence type="ECO:0000256" key="1">
    <source>
        <dbReference type="ARBA" id="ARBA00022692"/>
    </source>
</evidence>